<name>A0A8S3EYU5_9BILA</name>
<protein>
    <submittedName>
        <fullName evidence="1">Uncharacterized protein</fullName>
    </submittedName>
</protein>
<gene>
    <name evidence="1" type="ORF">BYL167_LOCUS63392</name>
</gene>
<dbReference type="Proteomes" id="UP000681967">
    <property type="component" value="Unassembled WGS sequence"/>
</dbReference>
<feature type="non-terminal residue" evidence="1">
    <location>
        <position position="1"/>
    </location>
</feature>
<dbReference type="AlphaFoldDB" id="A0A8S3EYU5"/>
<sequence>KKLKEELALKDNNEIQHKYISNEFIDKHPLLKSLIKWYQQNNSDDNNKSNRYSESIKKFSICLYVLGGKQCYEFVCLNMPGSIPALPTVLDLINKSDMTLTEAEFRFNSLQQFQSGFGFCSEDTTGVIPKVEYDSSTNSFIGFTTPIVDGIPLTKHYQADTFDDFKIVYNTNEAASLLNVHMFQSISTKDDPTNFPKPFLLSAYGVDNTFTAIDILRRWMYIFESCLDKGVRIVGFSTGKFYPSYVSLKYASIVNRCG</sequence>
<reference evidence="1" key="1">
    <citation type="submission" date="2021-02" db="EMBL/GenBank/DDBJ databases">
        <authorList>
            <person name="Nowell W R."/>
        </authorList>
    </citation>
    <scope>NUCLEOTIDE SEQUENCE</scope>
</reference>
<accession>A0A8S3EYU5</accession>
<dbReference type="EMBL" id="CAJOBH010236531">
    <property type="protein sequence ID" value="CAF5093028.1"/>
    <property type="molecule type" value="Genomic_DNA"/>
</dbReference>
<evidence type="ECO:0000313" key="2">
    <source>
        <dbReference type="Proteomes" id="UP000681967"/>
    </source>
</evidence>
<proteinExistence type="predicted"/>
<evidence type="ECO:0000313" key="1">
    <source>
        <dbReference type="EMBL" id="CAF5093028.1"/>
    </source>
</evidence>
<organism evidence="1 2">
    <name type="scientific">Rotaria magnacalcarata</name>
    <dbReference type="NCBI Taxonomy" id="392030"/>
    <lineage>
        <taxon>Eukaryota</taxon>
        <taxon>Metazoa</taxon>
        <taxon>Spiralia</taxon>
        <taxon>Gnathifera</taxon>
        <taxon>Rotifera</taxon>
        <taxon>Eurotatoria</taxon>
        <taxon>Bdelloidea</taxon>
        <taxon>Philodinida</taxon>
        <taxon>Philodinidae</taxon>
        <taxon>Rotaria</taxon>
    </lineage>
</organism>
<comment type="caution">
    <text evidence="1">The sequence shown here is derived from an EMBL/GenBank/DDBJ whole genome shotgun (WGS) entry which is preliminary data.</text>
</comment>